<dbReference type="Gene3D" id="3.90.580.10">
    <property type="entry name" value="Zinc finger, CHC2-type domain"/>
    <property type="match status" value="1"/>
</dbReference>
<dbReference type="GO" id="GO:0006260">
    <property type="term" value="P:DNA replication"/>
    <property type="evidence" value="ECO:0007669"/>
    <property type="project" value="InterPro"/>
</dbReference>
<dbReference type="SUPFAM" id="SSF57783">
    <property type="entry name" value="Zinc beta-ribbon"/>
    <property type="match status" value="1"/>
</dbReference>
<evidence type="ECO:0000313" key="3">
    <source>
        <dbReference type="Proteomes" id="UP000199555"/>
    </source>
</evidence>
<dbReference type="InterPro" id="IPR036977">
    <property type="entry name" value="DNA_primase_Znf_CHC2"/>
</dbReference>
<dbReference type="STRING" id="525640.SAMN04487971_109131"/>
<evidence type="ECO:0000313" key="2">
    <source>
        <dbReference type="EMBL" id="SDL36767.1"/>
    </source>
</evidence>
<dbReference type="Pfam" id="PF23639">
    <property type="entry name" value="DUF7146"/>
    <property type="match status" value="1"/>
</dbReference>
<feature type="domain" description="DUF7146" evidence="1">
    <location>
        <begin position="126"/>
        <end position="251"/>
    </location>
</feature>
<reference evidence="3" key="1">
    <citation type="submission" date="2016-10" db="EMBL/GenBank/DDBJ databases">
        <authorList>
            <person name="Varghese N."/>
            <person name="Submissions S."/>
        </authorList>
    </citation>
    <scope>NUCLEOTIDE SEQUENCE [LARGE SCALE GENOMIC DNA]</scope>
    <source>
        <strain evidence="3">CGMCC 1.7655</strain>
    </source>
</reference>
<dbReference type="EMBL" id="FNGE01000009">
    <property type="protein sequence ID" value="SDL36767.1"/>
    <property type="molecule type" value="Genomic_DNA"/>
</dbReference>
<dbReference type="GO" id="GO:0003677">
    <property type="term" value="F:DNA binding"/>
    <property type="evidence" value="ECO:0007669"/>
    <property type="project" value="InterPro"/>
</dbReference>
<proteinExistence type="predicted"/>
<dbReference type="OrthoDB" id="9811157at2"/>
<protein>
    <recommendedName>
        <fullName evidence="1">DUF7146 domain-containing protein</fullName>
    </recommendedName>
</protein>
<accession>A0A1G9JGQ9</accession>
<dbReference type="InterPro" id="IPR055570">
    <property type="entry name" value="DUF7146"/>
</dbReference>
<keyword evidence="3" id="KW-1185">Reference proteome</keyword>
<dbReference type="GO" id="GO:0008270">
    <property type="term" value="F:zinc ion binding"/>
    <property type="evidence" value="ECO:0007669"/>
    <property type="project" value="InterPro"/>
</dbReference>
<organism evidence="2 3">
    <name type="scientific">Paracoccus chinensis</name>
    <dbReference type="NCBI Taxonomy" id="525640"/>
    <lineage>
        <taxon>Bacteria</taxon>
        <taxon>Pseudomonadati</taxon>
        <taxon>Pseudomonadota</taxon>
        <taxon>Alphaproteobacteria</taxon>
        <taxon>Rhodobacterales</taxon>
        <taxon>Paracoccaceae</taxon>
        <taxon>Paracoccus</taxon>
    </lineage>
</organism>
<evidence type="ECO:0000259" key="1">
    <source>
        <dbReference type="Pfam" id="PF23639"/>
    </source>
</evidence>
<name>A0A1G9JGQ9_9RHOB</name>
<sequence>MMREDARVAEAHALPIAEVVDRLGLQGLNRTGGELVGPCPQCGGTDRFGVNLQRGVFQCRKDCGANCKGDQIALVQFVLNKSFPEALEWLVGPREELSSAERREIERKAEANRRARAEAEARMRRESIAAARDIWSRSTDAEGSLVRDYLAHRAITGQLLPAMPRCLRFMADCPYTVPDEDQRGRWRIVHRGPAMIAAVQGPQGDLTAVHRTWIDLGQPSGKAVIVDPLGRRADLPAKKVLGSKKGGAIRLSSPMNATTLVMGEGIETTLSGRISEHHRSVSAFWAGVDLGNMAGRRKLGEGLKYAGIPDLDDDEAFVPPVQITRLIFIQDGDSDPKLTRAKLEAGLRRAMIKRPGLTSEIVYAGSGRDLNDVLRGGR</sequence>
<dbReference type="Proteomes" id="UP000199555">
    <property type="component" value="Unassembled WGS sequence"/>
</dbReference>
<dbReference type="AlphaFoldDB" id="A0A1G9JGQ9"/>
<dbReference type="RefSeq" id="WP_090756011.1">
    <property type="nucleotide sequence ID" value="NZ_FNGE01000009.1"/>
</dbReference>
<gene>
    <name evidence="2" type="ORF">SAMN04487971_109131</name>
</gene>